<organism evidence="1 2">
    <name type="scientific">Lipomyces kononenkoae</name>
    <name type="common">Yeast</name>
    <dbReference type="NCBI Taxonomy" id="34357"/>
    <lineage>
        <taxon>Eukaryota</taxon>
        <taxon>Fungi</taxon>
        <taxon>Dikarya</taxon>
        <taxon>Ascomycota</taxon>
        <taxon>Saccharomycotina</taxon>
        <taxon>Lipomycetes</taxon>
        <taxon>Lipomycetales</taxon>
        <taxon>Lipomycetaceae</taxon>
        <taxon>Lipomyces</taxon>
    </lineage>
</organism>
<name>A0ACC3T998_LIPKO</name>
<evidence type="ECO:0000313" key="2">
    <source>
        <dbReference type="Proteomes" id="UP001433508"/>
    </source>
</evidence>
<accession>A0ACC3T998</accession>
<gene>
    <name evidence="1" type="ORF">V1525DRAFT_396609</name>
</gene>
<protein>
    <submittedName>
        <fullName evidence="1">Uncharacterized protein</fullName>
    </submittedName>
</protein>
<evidence type="ECO:0000313" key="1">
    <source>
        <dbReference type="EMBL" id="KAK9240014.1"/>
    </source>
</evidence>
<dbReference type="EMBL" id="MU971342">
    <property type="protein sequence ID" value="KAK9240014.1"/>
    <property type="molecule type" value="Genomic_DNA"/>
</dbReference>
<proteinExistence type="predicted"/>
<keyword evidence="2" id="KW-1185">Reference proteome</keyword>
<dbReference type="Proteomes" id="UP001433508">
    <property type="component" value="Unassembled WGS sequence"/>
</dbReference>
<comment type="caution">
    <text evidence="1">The sequence shown here is derived from an EMBL/GenBank/DDBJ whole genome shotgun (WGS) entry which is preliminary data.</text>
</comment>
<reference evidence="2" key="1">
    <citation type="journal article" date="2024" name="Front. Bioeng. Biotechnol.">
        <title>Genome-scale model development and genomic sequencing of the oleaginous clade Lipomyces.</title>
        <authorList>
            <person name="Czajka J.J."/>
            <person name="Han Y."/>
            <person name="Kim J."/>
            <person name="Mondo S.J."/>
            <person name="Hofstad B.A."/>
            <person name="Robles A."/>
            <person name="Haridas S."/>
            <person name="Riley R."/>
            <person name="LaButti K."/>
            <person name="Pangilinan J."/>
            <person name="Andreopoulos W."/>
            <person name="Lipzen A."/>
            <person name="Yan J."/>
            <person name="Wang M."/>
            <person name="Ng V."/>
            <person name="Grigoriev I.V."/>
            <person name="Spatafora J.W."/>
            <person name="Magnuson J.K."/>
            <person name="Baker S.E."/>
            <person name="Pomraning K.R."/>
        </authorList>
    </citation>
    <scope>NUCLEOTIDE SEQUENCE [LARGE SCALE GENOMIC DNA]</scope>
    <source>
        <strain evidence="2">CBS 7786</strain>
    </source>
</reference>
<sequence length="672" mass="72014">MSASAPTHASSLWARIASMFAFSGPVRNSGGDAPLDKSTSPKTDVVSSARFSVFSPVSPLSTFALLASLISGPKSFVSHFLGLTFTSPKRIASKLEPAPAITLPERANTASVTDAPATSSPAGAAGTAPAPAQTASLFPQIILDVRLTAAAPARTTSSASESKFQTATPCATDPSVALLQVHNAKGELVGFDLSEPGMMQSSSSYMFQFAPQVQQFQAQQQFVPCYGQLDQQVVTPPPDSSVDQNDFLSKLDELEIYISEMRNKLAASGAPATSMGFADDGTSPGSVPRVARHRSRHERQSVAAPYNRPVYSHMPSYALDGNDANTIAVPSPDQTFQAAPELLLPTEVNHRFSSPSISTASSTYSPIESATWSPHSLVDGRSPASASVDDNYFAARFTDQSGVHPEVKFFEDSASLDASVANVADHDAYEYVKDESKLIPNFQPEHMMPYHNPAAGLPAQFVPPAHDQHQCALDSHAQFIYNDYQNQMPFVQGPVPQMVDVSSTVSSSPRSSMGSPHRSSISDSPVSSNSSPSSSPGKQHAIAHSPSSSPHQHSSAPAFQCPHCPSKFRIKGYLTRHLKKHAINKAYTCPFFDPTSSTPCHSTGGFSRRDTYKTHLKSRHFVYPAGTRSDQRAGMRGWCAACGMLFACNENWVENHVEGGECRAFHGIPLYA</sequence>